<dbReference type="EMBL" id="CP017637">
    <property type="protein sequence ID" value="APG10186.1"/>
    <property type="molecule type" value="Genomic_DNA"/>
</dbReference>
<evidence type="ECO:0000313" key="1">
    <source>
        <dbReference type="EMBL" id="APG10186.1"/>
    </source>
</evidence>
<dbReference type="InterPro" id="IPR007487">
    <property type="entry name" value="ABC_transpt-TYRBP-like"/>
</dbReference>
<protein>
    <recommendedName>
        <fullName evidence="3">ABC transporter substrate-binding protein</fullName>
    </recommendedName>
</protein>
<name>A0A1L3FA47_BRAJP</name>
<dbReference type="Pfam" id="PF04392">
    <property type="entry name" value="ABC_sub_bind"/>
    <property type="match status" value="1"/>
</dbReference>
<gene>
    <name evidence="1" type="ORF">BKD09_17805</name>
</gene>
<sequence>MGYGPSFTDLSRRAATYVDKLLKGAKPADLPVEQPTKFQLVINLKTARSLGLEVPASLLARADEVIE</sequence>
<proteinExistence type="predicted"/>
<evidence type="ECO:0000313" key="2">
    <source>
        <dbReference type="Proteomes" id="UP000181962"/>
    </source>
</evidence>
<dbReference type="RefSeq" id="WP_071911540.1">
    <property type="nucleotide sequence ID" value="NZ_CP017637.1"/>
</dbReference>
<dbReference type="PANTHER" id="PTHR35271">
    <property type="entry name" value="ABC TRANSPORTER, SUBSTRATE-BINDING LIPOPROTEIN-RELATED"/>
    <property type="match status" value="1"/>
</dbReference>
<evidence type="ECO:0008006" key="3">
    <source>
        <dbReference type="Google" id="ProtNLM"/>
    </source>
</evidence>
<reference evidence="1 2" key="1">
    <citation type="submission" date="2016-11" db="EMBL/GenBank/DDBJ databases">
        <title>Complete Genome Sequence of Bradyrhizobium sp. strain J5, an isolated from soybean nodule in Hokkaido.</title>
        <authorList>
            <person name="Kanehara K."/>
        </authorList>
    </citation>
    <scope>NUCLEOTIDE SEQUENCE [LARGE SCALE GENOMIC DNA]</scope>
    <source>
        <strain evidence="1 2">J5</strain>
    </source>
</reference>
<dbReference type="PANTHER" id="PTHR35271:SF1">
    <property type="entry name" value="ABC TRANSPORTER, SUBSTRATE-BINDING LIPOPROTEIN"/>
    <property type="match status" value="1"/>
</dbReference>
<dbReference type="Proteomes" id="UP000181962">
    <property type="component" value="Chromosome"/>
</dbReference>
<dbReference type="Gene3D" id="3.40.50.2300">
    <property type="match status" value="2"/>
</dbReference>
<accession>A0A1L3FA47</accession>
<organism evidence="1 2">
    <name type="scientific">Bradyrhizobium japonicum</name>
    <dbReference type="NCBI Taxonomy" id="375"/>
    <lineage>
        <taxon>Bacteria</taxon>
        <taxon>Pseudomonadati</taxon>
        <taxon>Pseudomonadota</taxon>
        <taxon>Alphaproteobacteria</taxon>
        <taxon>Hyphomicrobiales</taxon>
        <taxon>Nitrobacteraceae</taxon>
        <taxon>Bradyrhizobium</taxon>
    </lineage>
</organism>
<dbReference type="AlphaFoldDB" id="A0A1L3FA47"/>